<keyword evidence="2" id="KW-1185">Reference proteome</keyword>
<accession>A0A2U0SFD1</accession>
<sequence>MTPVSFDSRAIRVLNGAASQIDRLKGAPHPDRIKPDGRSLAQLLAFGARYGVLVRFYDLSDRPNGDWEAFFASDPSVALAVLGALDLPEIEAALRVVLALARRSRDMTERERHRRHAVRVILRLTLILDARTPIAQDAEPALAALAATRHHDDLTAPLQAWGHHWQHRPGQPGPDWHLHALELLEDIASTLIPRLQHAANEALSALDVSLSTQGHAPQAALWNAFVMLFDEARYELNRFPHRLLDFYDTQVLRQDHRDPRPSSVFLTFTLAQSATEAAIAKGSLFLAGNDAAGDPIYYAADTALEVRPATVTSFGVYRVQFAFDGDQAPKSGVLSGTLPAPLDSGSSLSFPLFGASRPGQHGDLLMAPATLGFVVESATLLLQGGDRALQTRLALGVIPDWLLSAALAGILAEADRRDPETPLSIPLPALELLYSTAGGWMKVEAPTIMLRIEGPLHRGEILASFSLPQSAPPLEPVSSKADPDAPAADLPASTYPDLVDQPTLIARLIQESDATSGIYALLSILPIRAVEIGVEVEGLVPTRVSGSSGAIDPEQNFAVFGLTPAQYSALEFSATELFVKRVHGLETRIDWAALPVTTTGFRGYYKGYRLNADGIPAQSPLFDNTSFRVAFDIVAPGSWTLDTAQTLYLFQTHVEEAGTESVPPQPDAPVAQQSLLRAQGIEPQEPPPYYNPSDGALRLLLVEPDYAFGNILYASNLMAASQANAAAAQTRAAGAASVRARIAQASAVNTSATAQAYADDMGQAVENTISALNAQAYAALQTALSEQADGDADAAAQSLQAAISQVGGGAWRRLFGGRRRSRAASVTAALRGWMADHAGSVGEALGAIWPEVETTLSAADTLANAWRSAAGTSVAATRPLLAAALERIQARLATALPDPLPVLPDLPNQPWLPSAAAFSLNYRAHTAFDVAGTALAGLDRFLHLAPFGDVKRAIAPPPGEEPQVPLLPEVQGSAAFYVELSTPVTDISLLFVLSAGPNGDWTEETATPRWEKKRGDQWLPITVRSDTTNGLNNSGIVVLQVATFEDAEGAQTLRAVLPEDAQNGAYVVSVTANALNATWTGPGGAATLGEPLPAGTIQQSKDIIAGLGTITQPMQSVGGAPPLRGAAFHLWMAERLRHKGFAIDAWDYARLVLAAIPTLWQLAVVPATNGSTRHAAPGHVWIVPVAGPQTANITDTTTPTVDPSVLSEIGEVLAAVASPFATVTVTNPPYLRLTVRATLVFSDSDTTTFWIETLQAELVQWLSPWPVPALGHRPEKYYTRQEIAEFVRSRSYVEAIVHLEVLADRVPDDGGWHYLTSALEHQLFAYTPPVADAATAGDAGATPPATVQA</sequence>
<gene>
    <name evidence="1" type="ORF">DD559_12695</name>
</gene>
<evidence type="ECO:0008006" key="3">
    <source>
        <dbReference type="Google" id="ProtNLM"/>
    </source>
</evidence>
<reference evidence="1 2" key="1">
    <citation type="submission" date="2018-05" db="EMBL/GenBank/DDBJ databases">
        <title>Description of Sphingomonas pokkalii sp nov, isolated from the rhizosphere of saline tolerant pokkali rice and its draft genome analysis.</title>
        <authorList>
            <person name="Menon R."/>
            <person name="Kumari S."/>
            <person name="Rameshkumar N."/>
        </authorList>
    </citation>
    <scope>NUCLEOTIDE SEQUENCE [LARGE SCALE GENOMIC DNA]</scope>
    <source>
        <strain evidence="1 2">L3B27</strain>
    </source>
</reference>
<dbReference type="EMBL" id="QENQ01000001">
    <property type="protein sequence ID" value="PVX30082.1"/>
    <property type="molecule type" value="Genomic_DNA"/>
</dbReference>
<protein>
    <recommendedName>
        <fullName evidence="3">Baseplate protein J-like domain-containing protein</fullName>
    </recommendedName>
</protein>
<evidence type="ECO:0000313" key="2">
    <source>
        <dbReference type="Proteomes" id="UP000245890"/>
    </source>
</evidence>
<proteinExistence type="predicted"/>
<organism evidence="1 2">
    <name type="scientific">Sphingomonas pokkalii</name>
    <dbReference type="NCBI Taxonomy" id="2175090"/>
    <lineage>
        <taxon>Bacteria</taxon>
        <taxon>Pseudomonadati</taxon>
        <taxon>Pseudomonadota</taxon>
        <taxon>Alphaproteobacteria</taxon>
        <taxon>Sphingomonadales</taxon>
        <taxon>Sphingomonadaceae</taxon>
        <taxon>Sphingomonas</taxon>
    </lineage>
</organism>
<evidence type="ECO:0000313" key="1">
    <source>
        <dbReference type="EMBL" id="PVX30082.1"/>
    </source>
</evidence>
<dbReference type="Proteomes" id="UP000245890">
    <property type="component" value="Unassembled WGS sequence"/>
</dbReference>
<name>A0A2U0SFD1_9SPHN</name>
<dbReference type="OrthoDB" id="9762853at2"/>
<dbReference type="RefSeq" id="WP_116469499.1">
    <property type="nucleotide sequence ID" value="NZ_QENQ01000001.1"/>
</dbReference>
<comment type="caution">
    <text evidence="1">The sequence shown here is derived from an EMBL/GenBank/DDBJ whole genome shotgun (WGS) entry which is preliminary data.</text>
</comment>